<comment type="caution">
    <text evidence="1">The sequence shown here is derived from an EMBL/GenBank/DDBJ whole genome shotgun (WGS) entry which is preliminary data.</text>
</comment>
<keyword evidence="2" id="KW-1185">Reference proteome</keyword>
<proteinExistence type="predicted"/>
<dbReference type="EMBL" id="SRZC01000031">
    <property type="protein sequence ID" value="TGX80042.1"/>
    <property type="molecule type" value="Genomic_DNA"/>
</dbReference>
<reference evidence="1" key="1">
    <citation type="submission" date="2019-04" db="EMBL/GenBank/DDBJ databases">
        <title>Microbes associate with the intestines of laboratory mice.</title>
        <authorList>
            <person name="Navarre W."/>
            <person name="Wong E."/>
            <person name="Huang K."/>
            <person name="Tropini C."/>
            <person name="Ng K."/>
            <person name="Yu B."/>
        </authorList>
    </citation>
    <scope>NUCLEOTIDE SEQUENCE</scope>
    <source>
        <strain evidence="1">NM73_A23</strain>
    </source>
</reference>
<protein>
    <submittedName>
        <fullName evidence="1">Sugar O-acetyltransferase</fullName>
    </submittedName>
</protein>
<accession>A0AC61QLW9</accession>
<dbReference type="Proteomes" id="UP000308886">
    <property type="component" value="Unassembled WGS sequence"/>
</dbReference>
<sequence>MNDLHTGKWVCGFAPEIGEMLRTTENLCFRLNATAPDCKEEREGLVRRILGSIGESFLIHSPFRCDFGKHISIGDNFIANFNLTILDEGMVTIGDNVFIGPNCGIYTITHALLPDQRNEGVMKAAPVTIGSDVWLAANVVVLPGVTIGDGAVIGAGSVVTHDIPSHTLAVGNPCRVLREITDEDRVESIG</sequence>
<name>A0AC61QLW9_9BACT</name>
<evidence type="ECO:0000313" key="2">
    <source>
        <dbReference type="Proteomes" id="UP000308886"/>
    </source>
</evidence>
<gene>
    <name evidence="1" type="ORF">E5358_13860</name>
</gene>
<organism evidence="1 2">
    <name type="scientific">Palleniella muris</name>
    <dbReference type="NCBI Taxonomy" id="3038145"/>
    <lineage>
        <taxon>Bacteria</taxon>
        <taxon>Pseudomonadati</taxon>
        <taxon>Bacteroidota</taxon>
        <taxon>Bacteroidia</taxon>
        <taxon>Bacteroidales</taxon>
        <taxon>Prevotellaceae</taxon>
        <taxon>Palleniella</taxon>
    </lineage>
</organism>
<evidence type="ECO:0000313" key="1">
    <source>
        <dbReference type="EMBL" id="TGX80042.1"/>
    </source>
</evidence>